<keyword evidence="2" id="KW-0472">Membrane</keyword>
<dbReference type="Proteomes" id="UP001576784">
    <property type="component" value="Unassembled WGS sequence"/>
</dbReference>
<evidence type="ECO:0000313" key="5">
    <source>
        <dbReference type="Proteomes" id="UP001576784"/>
    </source>
</evidence>
<gene>
    <name evidence="4" type="ORF">ACE1CI_08170</name>
</gene>
<dbReference type="RefSeq" id="WP_413262572.1">
    <property type="nucleotide sequence ID" value="NZ_JBHFNR010000054.1"/>
</dbReference>
<evidence type="ECO:0000313" key="4">
    <source>
        <dbReference type="EMBL" id="MFB2892905.1"/>
    </source>
</evidence>
<feature type="compositionally biased region" description="Basic and acidic residues" evidence="1">
    <location>
        <begin position="619"/>
        <end position="632"/>
    </location>
</feature>
<sequence>MARKRYLFLYQLLTVLKMESLKIRLIIIQQKLQCQKLDFWSNIERLKPPFFLKTGFFRLSAKLVKRWLVYGSIACLSTLLCVVGMPAKAIVPNITATQSDSIPLSALPETGEQIPPLERRVRGDLTQAESLEQQAKNLYEAGRYSEASQLLQQALQSYEKKGDTIGQAIVLSNLALGYQQLGKWQEANGAIDRAFTLLKIAPPDTPSRSAVWAQALDVQGSLQLAQGKAEQANDSWLQSAKLYTQLHDSNRATQSRINQAQALQALGLYSQVGLILKDLRENLQSQQPNTPSLIKAENLRILGDALRVTGNLDCSKEQTQQNPKCLGAREVLQESLSIATQLRSPQAIAAANLSLGNLAWTQSQVAREQGNNQAAQYEKEALNFYQQAMAMSIPAIQTQAQLNQLRLLVELGQWQEAQALYPQVQQQIDNLPPGRSKIYAQVNLALSLKKLSTRNQDKGTLTTPSASEINQVLTSALRSAESLGDVRSQAQVLQELGQLYEKTQQWSFAQDLAQKSLSLSESINASEISYRAAWELGRILKAQGKIEEAIAAYTEAYQTLKSVRGDLIAASPDVQFSFRGSVEPVYRELVDLLLQPSPIEAVSALGRQGAQKQNGTEVRQIRRQGDKEKEELTAFSSSESPAPKQEKLKKAREVLEALQVAQLQNYFQQACEDVKLELDRVVEQKGQTAAVIYPIILEDRLEIILKLPREPNLQQYTPVRLDRKQIEKKLKGFQNNLRDEYKFKAVQESGKEVYDWLIQPFRDRLDSSGVKTLIFILDGALRTIPMSALYDGKEFLVKNYAVVLVLGLEVRDPTPLNRSNMKVLAAGLSKPPKEFEDSYGELPNVKKELDRIKEAGVYVMPILDGRFTTTEFNKDLNQDSFQVVHLATHGQFGAEPNSTYILTADKSINLNELDQMFRTLQGSKGKAIDLLIFSACKTAAGNDRAVLGIAGTVVRAGAQSAIAGLWSLADEPSPKFAETLYQNLGKDGISRAEALRQAQLALLQDQRYQHPRYWAPYVLVGSWL</sequence>
<proteinExistence type="predicted"/>
<feature type="domain" description="CHAT" evidence="3">
    <location>
        <begin position="747"/>
        <end position="1022"/>
    </location>
</feature>
<dbReference type="InterPro" id="IPR024983">
    <property type="entry name" value="CHAT_dom"/>
</dbReference>
<organism evidence="4 5">
    <name type="scientific">Floridaenema flaviceps BLCC-F50</name>
    <dbReference type="NCBI Taxonomy" id="3153642"/>
    <lineage>
        <taxon>Bacteria</taxon>
        <taxon>Bacillati</taxon>
        <taxon>Cyanobacteriota</taxon>
        <taxon>Cyanophyceae</taxon>
        <taxon>Oscillatoriophycideae</taxon>
        <taxon>Aerosakkonematales</taxon>
        <taxon>Aerosakkonemataceae</taxon>
        <taxon>Floridanema</taxon>
        <taxon>Floridanema flaviceps</taxon>
    </lineage>
</organism>
<keyword evidence="2" id="KW-1133">Transmembrane helix</keyword>
<accession>A0ABV4XMI0</accession>
<evidence type="ECO:0000256" key="1">
    <source>
        <dbReference type="SAM" id="MobiDB-lite"/>
    </source>
</evidence>
<name>A0ABV4XMI0_9CYAN</name>
<evidence type="ECO:0000259" key="3">
    <source>
        <dbReference type="Pfam" id="PF12770"/>
    </source>
</evidence>
<dbReference type="InterPro" id="IPR019734">
    <property type="entry name" value="TPR_rpt"/>
</dbReference>
<dbReference type="InterPro" id="IPR011990">
    <property type="entry name" value="TPR-like_helical_dom_sf"/>
</dbReference>
<reference evidence="4 5" key="1">
    <citation type="submission" date="2024-09" db="EMBL/GenBank/DDBJ databases">
        <title>Floridaenema gen nov. (Aerosakkonemataceae, Aerosakkonematales ord. nov., Cyanobacteria) from benthic tropical and subtropical fresh waters, with the description of four new species.</title>
        <authorList>
            <person name="Moretto J.A."/>
            <person name="Berthold D.E."/>
            <person name="Lefler F.W."/>
            <person name="Huang I.-S."/>
            <person name="Laughinghouse H. IV."/>
        </authorList>
    </citation>
    <scope>NUCLEOTIDE SEQUENCE [LARGE SCALE GENOMIC DNA]</scope>
    <source>
        <strain evidence="4 5">BLCC-F50</strain>
    </source>
</reference>
<dbReference type="SUPFAM" id="SSF48452">
    <property type="entry name" value="TPR-like"/>
    <property type="match status" value="1"/>
</dbReference>
<dbReference type="PANTHER" id="PTHR10098:SF112">
    <property type="entry name" value="SLR0380 PROTEIN"/>
    <property type="match status" value="1"/>
</dbReference>
<evidence type="ECO:0000256" key="2">
    <source>
        <dbReference type="SAM" id="Phobius"/>
    </source>
</evidence>
<keyword evidence="5" id="KW-1185">Reference proteome</keyword>
<dbReference type="Pfam" id="PF13424">
    <property type="entry name" value="TPR_12"/>
    <property type="match status" value="1"/>
</dbReference>
<feature type="region of interest" description="Disordered" evidence="1">
    <location>
        <begin position="606"/>
        <end position="648"/>
    </location>
</feature>
<dbReference type="Pfam" id="PF12770">
    <property type="entry name" value="CHAT"/>
    <property type="match status" value="1"/>
</dbReference>
<dbReference type="Gene3D" id="1.25.40.10">
    <property type="entry name" value="Tetratricopeptide repeat domain"/>
    <property type="match status" value="3"/>
</dbReference>
<keyword evidence="2" id="KW-0812">Transmembrane</keyword>
<feature type="transmembrane region" description="Helical" evidence="2">
    <location>
        <begin position="67"/>
        <end position="87"/>
    </location>
</feature>
<protein>
    <submittedName>
        <fullName evidence="4">CHAT domain-containing protein</fullName>
    </submittedName>
</protein>
<comment type="caution">
    <text evidence="4">The sequence shown here is derived from an EMBL/GenBank/DDBJ whole genome shotgun (WGS) entry which is preliminary data.</text>
</comment>
<dbReference type="EMBL" id="JBHFNR010000054">
    <property type="protein sequence ID" value="MFB2892905.1"/>
    <property type="molecule type" value="Genomic_DNA"/>
</dbReference>
<dbReference type="PANTHER" id="PTHR10098">
    <property type="entry name" value="RAPSYN-RELATED"/>
    <property type="match status" value="1"/>
</dbReference>
<dbReference type="SMART" id="SM00028">
    <property type="entry name" value="TPR"/>
    <property type="match status" value="4"/>
</dbReference>